<evidence type="ECO:0000313" key="3">
    <source>
        <dbReference type="Proteomes" id="UP001208938"/>
    </source>
</evidence>
<comment type="caution">
    <text evidence="2">The sequence shown here is derived from an EMBL/GenBank/DDBJ whole genome shotgun (WGS) entry which is preliminary data.</text>
</comment>
<dbReference type="RefSeq" id="WP_264503950.1">
    <property type="nucleotide sequence ID" value="NZ_JAPDFL010000001.1"/>
</dbReference>
<keyword evidence="1" id="KW-0732">Signal</keyword>
<feature type="chain" id="PRO_5045170764" evidence="1">
    <location>
        <begin position="23"/>
        <end position="178"/>
    </location>
</feature>
<evidence type="ECO:0000313" key="2">
    <source>
        <dbReference type="EMBL" id="MCW1930776.1"/>
    </source>
</evidence>
<accession>A0ABT3GTE0</accession>
<keyword evidence="3" id="KW-1185">Reference proteome</keyword>
<protein>
    <submittedName>
        <fullName evidence="2">Uncharacterized protein</fullName>
    </submittedName>
</protein>
<proteinExistence type="predicted"/>
<evidence type="ECO:0000256" key="1">
    <source>
        <dbReference type="SAM" id="SignalP"/>
    </source>
</evidence>
<feature type="signal peptide" evidence="1">
    <location>
        <begin position="1"/>
        <end position="22"/>
    </location>
</feature>
<dbReference type="EMBL" id="JAPDFL010000001">
    <property type="protein sequence ID" value="MCW1930776.1"/>
    <property type="molecule type" value="Genomic_DNA"/>
</dbReference>
<sequence length="178" mass="18621">MTRPVLALIAALFTATSLPAAAQDGMVWAYNRYIEASPLDTFLGLTYGIPETDAVQASITCAIGANWIYGDVTVGADVEGLADGADVALAFQSPGYSATHQGTVIRQEEGMWGVSFAVDLTDPFWNALMTQPALTYGVPGRPTLTLPLAGADIPTHDFLGDCTQIGDLQPEAAPSASK</sequence>
<dbReference type="Proteomes" id="UP001208938">
    <property type="component" value="Unassembled WGS sequence"/>
</dbReference>
<name>A0ABT3GTE0_9RHOB</name>
<organism evidence="2 3">
    <name type="scientific">Pararhodobacter zhoushanensis</name>
    <dbReference type="NCBI Taxonomy" id="2479545"/>
    <lineage>
        <taxon>Bacteria</taxon>
        <taxon>Pseudomonadati</taxon>
        <taxon>Pseudomonadota</taxon>
        <taxon>Alphaproteobacteria</taxon>
        <taxon>Rhodobacterales</taxon>
        <taxon>Paracoccaceae</taxon>
        <taxon>Pararhodobacter</taxon>
    </lineage>
</organism>
<gene>
    <name evidence="2" type="ORF">OKW52_00440</name>
</gene>
<reference evidence="2 3" key="1">
    <citation type="submission" date="2022-10" db="EMBL/GenBank/DDBJ databases">
        <title>Pararhodobacter sp. nov., isolated from marine algae.</title>
        <authorList>
            <person name="Choi B.J."/>
            <person name="Kim J.M."/>
            <person name="Lee J.K."/>
            <person name="Choi D.G."/>
            <person name="Jeon C.O."/>
        </authorList>
    </citation>
    <scope>NUCLEOTIDE SEQUENCE [LARGE SCALE GENOMIC DNA]</scope>
    <source>
        <strain evidence="2 3">ZQ420</strain>
    </source>
</reference>